<dbReference type="Pfam" id="PF01553">
    <property type="entry name" value="Acyltransferase"/>
    <property type="match status" value="1"/>
</dbReference>
<evidence type="ECO:0000256" key="6">
    <source>
        <dbReference type="SAM" id="Phobius"/>
    </source>
</evidence>
<feature type="transmembrane region" description="Helical" evidence="6">
    <location>
        <begin position="30"/>
        <end position="51"/>
    </location>
</feature>
<comment type="pathway">
    <text evidence="1">Lipid metabolism.</text>
</comment>
<keyword evidence="6" id="KW-1133">Transmembrane helix</keyword>
<dbReference type="InterPro" id="IPR002123">
    <property type="entry name" value="Plipid/glycerol_acylTrfase"/>
</dbReference>
<evidence type="ECO:0000256" key="2">
    <source>
        <dbReference type="ARBA" id="ARBA00022516"/>
    </source>
</evidence>
<reference evidence="9 11" key="2">
    <citation type="submission" date="2017-02" db="EMBL/GenBank/DDBJ databases">
        <title>The new phylogeny of genus Mycobacterium.</title>
        <authorList>
            <person name="Tortoli E."/>
            <person name="Trovato A."/>
            <person name="Cirillo D.M."/>
        </authorList>
    </citation>
    <scope>NUCLEOTIDE SEQUENCE [LARGE SCALE GENOMIC DNA]</scope>
    <source>
        <strain evidence="9 11">DSM 45093</strain>
    </source>
</reference>
<keyword evidence="2" id="KW-0444">Lipid biosynthesis</keyword>
<proteinExistence type="predicted"/>
<dbReference type="Proteomes" id="UP000192713">
    <property type="component" value="Unassembled WGS sequence"/>
</dbReference>
<evidence type="ECO:0000313" key="9">
    <source>
        <dbReference type="EMBL" id="ORA77425.1"/>
    </source>
</evidence>
<evidence type="ECO:0000256" key="3">
    <source>
        <dbReference type="ARBA" id="ARBA00022679"/>
    </source>
</evidence>
<accession>A0A1B8SC96</accession>
<dbReference type="STRING" id="354243.BST28_18100"/>
<dbReference type="SMART" id="SM00563">
    <property type="entry name" value="PlsC"/>
    <property type="match status" value="1"/>
</dbReference>
<keyword evidence="10" id="KW-1185">Reference proteome</keyword>
<reference evidence="8 10" key="1">
    <citation type="submission" date="2015-06" db="EMBL/GenBank/DDBJ databases">
        <title>Genome sequence of Mycobacterium kumamotonense strain Roo.</title>
        <authorList>
            <person name="Greninger A.L."/>
            <person name="Cunningham G."/>
            <person name="Miller S."/>
        </authorList>
    </citation>
    <scope>NUCLEOTIDE SEQUENCE [LARGE SCALE GENOMIC DNA]</scope>
    <source>
        <strain evidence="8 10">Roo</strain>
    </source>
</reference>
<dbReference type="PANTHER" id="PTHR10434">
    <property type="entry name" value="1-ACYL-SN-GLYCEROL-3-PHOSPHATE ACYLTRANSFERASE"/>
    <property type="match status" value="1"/>
</dbReference>
<evidence type="ECO:0000313" key="11">
    <source>
        <dbReference type="Proteomes" id="UP000192713"/>
    </source>
</evidence>
<dbReference type="EMBL" id="MVHU01000032">
    <property type="protein sequence ID" value="ORA77425.1"/>
    <property type="molecule type" value="Genomic_DNA"/>
</dbReference>
<dbReference type="PANTHER" id="PTHR10434:SF64">
    <property type="entry name" value="1-ACYL-SN-GLYCEROL-3-PHOSPHATE ACYLTRANSFERASE-RELATED"/>
    <property type="match status" value="1"/>
</dbReference>
<dbReference type="GO" id="GO:0006654">
    <property type="term" value="P:phosphatidic acid biosynthetic process"/>
    <property type="evidence" value="ECO:0007669"/>
    <property type="project" value="TreeGrafter"/>
</dbReference>
<dbReference type="EMBL" id="LFOE01000033">
    <property type="protein sequence ID" value="OBY30359.1"/>
    <property type="molecule type" value="Genomic_DNA"/>
</dbReference>
<dbReference type="SUPFAM" id="SSF69593">
    <property type="entry name" value="Glycerol-3-phosphate (1)-acyltransferase"/>
    <property type="match status" value="1"/>
</dbReference>
<comment type="caution">
    <text evidence="8">The sequence shown here is derived from an EMBL/GenBank/DDBJ whole genome shotgun (WGS) entry which is preliminary data.</text>
</comment>
<keyword evidence="4" id="KW-0443">Lipid metabolism</keyword>
<protein>
    <submittedName>
        <fullName evidence="8 9">Acyltransferase</fullName>
    </submittedName>
</protein>
<organism evidence="8 10">
    <name type="scientific">Mycolicibacter kumamotonensis</name>
    <dbReference type="NCBI Taxonomy" id="354243"/>
    <lineage>
        <taxon>Bacteria</taxon>
        <taxon>Bacillati</taxon>
        <taxon>Actinomycetota</taxon>
        <taxon>Actinomycetes</taxon>
        <taxon>Mycobacteriales</taxon>
        <taxon>Mycobacteriaceae</taxon>
        <taxon>Mycolicibacter</taxon>
    </lineage>
</organism>
<dbReference type="AlphaFoldDB" id="A0A1B8SC96"/>
<evidence type="ECO:0000259" key="7">
    <source>
        <dbReference type="SMART" id="SM00563"/>
    </source>
</evidence>
<evidence type="ECO:0000313" key="10">
    <source>
        <dbReference type="Proteomes" id="UP000092668"/>
    </source>
</evidence>
<sequence>MTRAVAHAWAPRAFCTPACAHGGAERLAPAVVALRLALAVLLAPLLPLLAVPIPGGSRLRRGCCRAVLGCFGVRVTASGGPVRNLRGMLVVSPHVSWLDVFVIGAVSPGTFVARADLIRWPGIGALARLTRIIPIDRDSLRGLPAVVEAVAARLREGRTVVAFPEGTTWCGRAHGRFYPAMFQAAVDAARPVQPLRLSYHHHDGSRSTLPAFVGDDSLVASMRRVITARRTVARVHVASLQLPGTDRRDLAARCQAAVGCRARPTSQACIFC</sequence>
<name>A0A1B8SC96_9MYCO</name>
<evidence type="ECO:0000256" key="5">
    <source>
        <dbReference type="ARBA" id="ARBA00023315"/>
    </source>
</evidence>
<dbReference type="CDD" id="cd07989">
    <property type="entry name" value="LPLAT_AGPAT-like"/>
    <property type="match status" value="1"/>
</dbReference>
<gene>
    <name evidence="8" type="ORF">ACT18_18170</name>
    <name evidence="9" type="ORF">BST28_18100</name>
</gene>
<feature type="domain" description="Phospholipid/glycerol acyltransferase" evidence="7">
    <location>
        <begin position="88"/>
        <end position="200"/>
    </location>
</feature>
<keyword evidence="5 8" id="KW-0012">Acyltransferase</keyword>
<evidence type="ECO:0000256" key="1">
    <source>
        <dbReference type="ARBA" id="ARBA00005189"/>
    </source>
</evidence>
<dbReference type="GO" id="GO:0003841">
    <property type="term" value="F:1-acylglycerol-3-phosphate O-acyltransferase activity"/>
    <property type="evidence" value="ECO:0007669"/>
    <property type="project" value="TreeGrafter"/>
</dbReference>
<dbReference type="RefSeq" id="WP_065289066.1">
    <property type="nucleotide sequence ID" value="NZ_LFOE01000033.1"/>
</dbReference>
<keyword evidence="6" id="KW-0472">Membrane</keyword>
<dbReference type="Proteomes" id="UP000092668">
    <property type="component" value="Unassembled WGS sequence"/>
</dbReference>
<dbReference type="PATRIC" id="fig|354243.3.peg.3757"/>
<evidence type="ECO:0000256" key="4">
    <source>
        <dbReference type="ARBA" id="ARBA00023098"/>
    </source>
</evidence>
<keyword evidence="3 8" id="KW-0808">Transferase</keyword>
<keyword evidence="6" id="KW-0812">Transmembrane</keyword>
<evidence type="ECO:0000313" key="8">
    <source>
        <dbReference type="EMBL" id="OBY30359.1"/>
    </source>
</evidence>